<protein>
    <submittedName>
        <fullName evidence="2">Uncharacterized protein</fullName>
    </submittedName>
</protein>
<feature type="transmembrane region" description="Helical" evidence="1">
    <location>
        <begin position="53"/>
        <end position="71"/>
    </location>
</feature>
<keyword evidence="3" id="KW-1185">Reference proteome</keyword>
<organism evidence="2 3">
    <name type="scientific">Rhodococcus coprophilus</name>
    <dbReference type="NCBI Taxonomy" id="38310"/>
    <lineage>
        <taxon>Bacteria</taxon>
        <taxon>Bacillati</taxon>
        <taxon>Actinomycetota</taxon>
        <taxon>Actinomycetes</taxon>
        <taxon>Mycobacteriales</taxon>
        <taxon>Nocardiaceae</taxon>
        <taxon>Rhodococcus</taxon>
    </lineage>
</organism>
<dbReference type="AlphaFoldDB" id="A0A2X4TNI4"/>
<dbReference type="EMBL" id="LS483468">
    <property type="protein sequence ID" value="SQI28741.1"/>
    <property type="molecule type" value="Genomic_DNA"/>
</dbReference>
<keyword evidence="1" id="KW-0472">Membrane</keyword>
<reference evidence="2 3" key="1">
    <citation type="submission" date="2018-06" db="EMBL/GenBank/DDBJ databases">
        <authorList>
            <consortium name="Pathogen Informatics"/>
            <person name="Doyle S."/>
        </authorList>
    </citation>
    <scope>NUCLEOTIDE SEQUENCE [LARGE SCALE GENOMIC DNA]</scope>
    <source>
        <strain evidence="2 3">NCTC10994</strain>
    </source>
</reference>
<feature type="transmembrane region" description="Helical" evidence="1">
    <location>
        <begin position="21"/>
        <end position="47"/>
    </location>
</feature>
<accession>A0A2X4TNI4</accession>
<evidence type="ECO:0000313" key="2">
    <source>
        <dbReference type="EMBL" id="SQI28741.1"/>
    </source>
</evidence>
<name>A0A2X4TNI4_9NOCA</name>
<proteinExistence type="predicted"/>
<sequence>MPNRENPMPNRENPMPRAVRARAAATAIGLVTSGGLLAICGVLLASAHDVPGVLSGSMVVSGLICSVVFGYRARMNNPVANPVSDPHR</sequence>
<evidence type="ECO:0000256" key="1">
    <source>
        <dbReference type="SAM" id="Phobius"/>
    </source>
</evidence>
<gene>
    <name evidence="2" type="ORF">NCTC10994_00492</name>
</gene>
<dbReference type="KEGG" id="rcr:NCTC10994_00492"/>
<evidence type="ECO:0000313" key="3">
    <source>
        <dbReference type="Proteomes" id="UP000249091"/>
    </source>
</evidence>
<dbReference type="STRING" id="1219011.GCA_001895045_00212"/>
<keyword evidence="1" id="KW-0812">Transmembrane</keyword>
<dbReference type="Proteomes" id="UP000249091">
    <property type="component" value="Chromosome 1"/>
</dbReference>
<keyword evidence="1" id="KW-1133">Transmembrane helix</keyword>